<keyword evidence="1" id="KW-1133">Transmembrane helix</keyword>
<keyword evidence="1" id="KW-0812">Transmembrane</keyword>
<keyword evidence="3" id="KW-1185">Reference proteome</keyword>
<evidence type="ECO:0000256" key="1">
    <source>
        <dbReference type="SAM" id="Phobius"/>
    </source>
</evidence>
<dbReference type="STRING" id="1789004.FEMY_11790"/>
<keyword evidence="1" id="KW-0472">Membrane</keyword>
<dbReference type="EMBL" id="LRRD01000018">
    <property type="protein sequence ID" value="KXW58291.1"/>
    <property type="molecule type" value="Genomic_DNA"/>
</dbReference>
<dbReference type="PATRIC" id="fig|1789004.3.peg.1196"/>
<dbReference type="AlphaFoldDB" id="A0A149VYJ7"/>
<name>A0A149VYJ7_9PROT</name>
<organism evidence="2 3">
    <name type="scientific">Ferrovum myxofaciens</name>
    <dbReference type="NCBI Taxonomy" id="416213"/>
    <lineage>
        <taxon>Bacteria</taxon>
        <taxon>Pseudomonadati</taxon>
        <taxon>Pseudomonadota</taxon>
        <taxon>Betaproteobacteria</taxon>
        <taxon>Ferrovales</taxon>
        <taxon>Ferrovaceae</taxon>
        <taxon>Ferrovum</taxon>
    </lineage>
</organism>
<gene>
    <name evidence="2" type="ORF">FEMY_11790</name>
</gene>
<reference evidence="2 3" key="1">
    <citation type="submission" date="2016-01" db="EMBL/GenBank/DDBJ databases">
        <title>Genome sequence of the acidophilic iron oxidising Ferrovum strain Z-31.</title>
        <authorList>
            <person name="Poehlein A."/>
            <person name="Ullrich S.R."/>
            <person name="Schloemann M."/>
            <person name="Muehling M."/>
            <person name="Daniel R."/>
        </authorList>
    </citation>
    <scope>NUCLEOTIDE SEQUENCE [LARGE SCALE GENOMIC DNA]</scope>
    <source>
        <strain evidence="2 3">Z-31</strain>
    </source>
</reference>
<proteinExistence type="predicted"/>
<feature type="transmembrane region" description="Helical" evidence="1">
    <location>
        <begin position="35"/>
        <end position="54"/>
    </location>
</feature>
<accession>A0A149VYJ7</accession>
<comment type="caution">
    <text evidence="2">The sequence shown here is derived from an EMBL/GenBank/DDBJ whole genome shotgun (WGS) entry which is preliminary data.</text>
</comment>
<evidence type="ECO:0000313" key="3">
    <source>
        <dbReference type="Proteomes" id="UP000075653"/>
    </source>
</evidence>
<sequence>MISVNFKRFANPKAAHTHNPSRGGFPLTRSKKTSILSRFSFLYLFALGALFYLMHTLNTTM</sequence>
<protein>
    <submittedName>
        <fullName evidence="2">Uncharacterized protein</fullName>
    </submittedName>
</protein>
<dbReference type="Proteomes" id="UP000075653">
    <property type="component" value="Unassembled WGS sequence"/>
</dbReference>
<evidence type="ECO:0000313" key="2">
    <source>
        <dbReference type="EMBL" id="KXW58291.1"/>
    </source>
</evidence>
<dbReference type="RefSeq" id="WP_062188011.1">
    <property type="nucleotide sequence ID" value="NZ_CP149475.1"/>
</dbReference>